<protein>
    <submittedName>
        <fullName evidence="7">Lipid A biosynthesis acyltransferase</fullName>
    </submittedName>
</protein>
<dbReference type="GO" id="GO:0009247">
    <property type="term" value="P:glycolipid biosynthetic process"/>
    <property type="evidence" value="ECO:0007669"/>
    <property type="project" value="UniProtKB-ARBA"/>
</dbReference>
<keyword evidence="4 7" id="KW-0808">Transferase</keyword>
<accession>A0A484HEM1</accession>
<proteinExistence type="predicted"/>
<comment type="subcellular location">
    <subcellularLocation>
        <location evidence="1">Cell inner membrane</location>
    </subcellularLocation>
</comment>
<keyword evidence="2" id="KW-1003">Cell membrane</keyword>
<evidence type="ECO:0000256" key="5">
    <source>
        <dbReference type="ARBA" id="ARBA00023136"/>
    </source>
</evidence>
<evidence type="ECO:0000313" key="7">
    <source>
        <dbReference type="EMBL" id="VEN73727.1"/>
    </source>
</evidence>
<sequence length="309" mass="35593">MTAFENLQYWLIKGFLGFLSIFPRKLMGMLGTPLGLFWLLVDKRHRDIAGDNLAKAYGRDIHDPEIRKMRRANFIQLARSALEIPSLFRMSARNVDSYVTIENERHLTDAIAKGKGVLALTAHLGNWEMMSLATPLKLGIDVYELVRPLDHAPMDRVISELRTRVGNKLIDKDKSAGIVTDLLAKNNIIAILLDQNASWYEGVYVRFFDRVACANKGMAMLALLCDVPVVPLFNFRGKDGRYRVIFEKALTLHKTGDFEQDVIENTRLFTQVIEKYVRMAPDNWLWVHRRWRIKDIPEEARHKIRGSLE</sequence>
<keyword evidence="5" id="KW-0472">Membrane</keyword>
<name>A0A484HEM1_9BACT</name>
<evidence type="ECO:0000256" key="3">
    <source>
        <dbReference type="ARBA" id="ARBA00022519"/>
    </source>
</evidence>
<dbReference type="PANTHER" id="PTHR30606:SF10">
    <property type="entry name" value="PHOSPHATIDYLINOSITOL MANNOSIDE ACYLTRANSFERASE"/>
    <property type="match status" value="1"/>
</dbReference>
<gene>
    <name evidence="7" type="ORF">EPICR_20196</name>
</gene>
<dbReference type="GO" id="GO:0016746">
    <property type="term" value="F:acyltransferase activity"/>
    <property type="evidence" value="ECO:0007669"/>
    <property type="project" value="UniProtKB-KW"/>
</dbReference>
<dbReference type="PIRSF" id="PIRSF026649">
    <property type="entry name" value="MsbB"/>
    <property type="match status" value="1"/>
</dbReference>
<dbReference type="InterPro" id="IPR004960">
    <property type="entry name" value="LipA_acyltrans"/>
</dbReference>
<dbReference type="EMBL" id="CAACVI010000012">
    <property type="protein sequence ID" value="VEN73727.1"/>
    <property type="molecule type" value="Genomic_DNA"/>
</dbReference>
<dbReference type="CDD" id="cd07984">
    <property type="entry name" value="LPLAT_LABLAT-like"/>
    <property type="match status" value="1"/>
</dbReference>
<keyword evidence="6 7" id="KW-0012">Acyltransferase</keyword>
<reference evidence="7" key="1">
    <citation type="submission" date="2019-01" db="EMBL/GenBank/DDBJ databases">
        <authorList>
            <consortium name="Genoscope - CEA"/>
            <person name="William W."/>
        </authorList>
    </citation>
    <scope>NUCLEOTIDE SEQUENCE</scope>
    <source>
        <strain evidence="7">CR-1</strain>
    </source>
</reference>
<organism evidence="7">
    <name type="scientific">uncultured Desulfobacteraceae bacterium</name>
    <dbReference type="NCBI Taxonomy" id="218296"/>
    <lineage>
        <taxon>Bacteria</taxon>
        <taxon>Pseudomonadati</taxon>
        <taxon>Thermodesulfobacteriota</taxon>
        <taxon>Desulfobacteria</taxon>
        <taxon>Desulfobacterales</taxon>
        <taxon>Desulfobacteraceae</taxon>
        <taxon>environmental samples</taxon>
    </lineage>
</organism>
<evidence type="ECO:0000256" key="6">
    <source>
        <dbReference type="ARBA" id="ARBA00023315"/>
    </source>
</evidence>
<evidence type="ECO:0000256" key="1">
    <source>
        <dbReference type="ARBA" id="ARBA00004533"/>
    </source>
</evidence>
<evidence type="ECO:0000256" key="4">
    <source>
        <dbReference type="ARBA" id="ARBA00022679"/>
    </source>
</evidence>
<dbReference type="Pfam" id="PF03279">
    <property type="entry name" value="Lip_A_acyltrans"/>
    <property type="match status" value="1"/>
</dbReference>
<dbReference type="AlphaFoldDB" id="A0A484HEM1"/>
<evidence type="ECO:0000256" key="2">
    <source>
        <dbReference type="ARBA" id="ARBA00022475"/>
    </source>
</evidence>
<dbReference type="PANTHER" id="PTHR30606">
    <property type="entry name" value="LIPID A BIOSYNTHESIS LAUROYL ACYLTRANSFERASE"/>
    <property type="match status" value="1"/>
</dbReference>
<keyword evidence="3" id="KW-0997">Cell inner membrane</keyword>
<dbReference type="GO" id="GO:0005886">
    <property type="term" value="C:plasma membrane"/>
    <property type="evidence" value="ECO:0007669"/>
    <property type="project" value="UniProtKB-SubCell"/>
</dbReference>